<accession>A0A0K0EBY0</accession>
<sequence length="79" mass="9315">MERYLRPGFIDPINNCSNNCTYSYVSYRNVIENVIFTIMGFLIQNLYRLIVAKYFSTSLNEFQSLMDSTQEDIIVKEII</sequence>
<organism evidence="1">
    <name type="scientific">Strongyloides stercoralis</name>
    <name type="common">Threadworm</name>
    <dbReference type="NCBI Taxonomy" id="6248"/>
    <lineage>
        <taxon>Eukaryota</taxon>
        <taxon>Metazoa</taxon>
        <taxon>Ecdysozoa</taxon>
        <taxon>Nematoda</taxon>
        <taxon>Chromadorea</taxon>
        <taxon>Rhabditida</taxon>
        <taxon>Tylenchina</taxon>
        <taxon>Panagrolaimomorpha</taxon>
        <taxon>Strongyloidoidea</taxon>
        <taxon>Strongyloididae</taxon>
        <taxon>Strongyloides</taxon>
    </lineage>
</organism>
<proteinExistence type="predicted"/>
<reference evidence="1" key="1">
    <citation type="submission" date="2015-08" db="UniProtKB">
        <authorList>
            <consortium name="WormBaseParasite"/>
        </authorList>
    </citation>
    <scope>IDENTIFICATION</scope>
</reference>
<name>A0A0K0EBY0_STRER</name>
<evidence type="ECO:0000313" key="1">
    <source>
        <dbReference type="WBParaSite" id="SSTP_0000699850.1"/>
    </source>
</evidence>
<protein>
    <submittedName>
        <fullName evidence="1">Anoctamin</fullName>
    </submittedName>
</protein>
<dbReference type="AlphaFoldDB" id="A0A0K0EBY0"/>
<dbReference type="WBParaSite" id="SSTP_0000699850.1">
    <property type="protein sequence ID" value="SSTP_0000699850.1"/>
    <property type="gene ID" value="SSTP_0000699850"/>
</dbReference>